<dbReference type="Gene3D" id="3.90.190.10">
    <property type="entry name" value="Protein tyrosine phosphatase superfamily"/>
    <property type="match status" value="1"/>
</dbReference>
<dbReference type="AlphaFoldDB" id="A0AAW2JMM8"/>
<reference evidence="4" key="2">
    <citation type="journal article" date="2024" name="Plant">
        <title>Genomic evolution and insights into agronomic trait innovations of Sesamum species.</title>
        <authorList>
            <person name="Miao H."/>
            <person name="Wang L."/>
            <person name="Qu L."/>
            <person name="Liu H."/>
            <person name="Sun Y."/>
            <person name="Le M."/>
            <person name="Wang Q."/>
            <person name="Wei S."/>
            <person name="Zheng Y."/>
            <person name="Lin W."/>
            <person name="Duan Y."/>
            <person name="Cao H."/>
            <person name="Xiong S."/>
            <person name="Wang X."/>
            <person name="Wei L."/>
            <person name="Li C."/>
            <person name="Ma Q."/>
            <person name="Ju M."/>
            <person name="Zhao R."/>
            <person name="Li G."/>
            <person name="Mu C."/>
            <person name="Tian Q."/>
            <person name="Mei H."/>
            <person name="Zhang T."/>
            <person name="Gao T."/>
            <person name="Zhang H."/>
        </authorList>
    </citation>
    <scope>NUCLEOTIDE SEQUENCE</scope>
    <source>
        <strain evidence="4">G01</strain>
    </source>
</reference>
<feature type="domain" description="C2 tensin-type" evidence="3">
    <location>
        <begin position="200"/>
        <end position="341"/>
    </location>
</feature>
<evidence type="ECO:0000256" key="2">
    <source>
        <dbReference type="SAM" id="MobiDB-lite"/>
    </source>
</evidence>
<evidence type="ECO:0000259" key="3">
    <source>
        <dbReference type="PROSITE" id="PS51182"/>
    </source>
</evidence>
<dbReference type="PANTHER" id="PTHR45733">
    <property type="entry name" value="FORMIN-J"/>
    <property type="match status" value="1"/>
</dbReference>
<protein>
    <submittedName>
        <fullName evidence="4">Formin-like protein 20</fullName>
    </submittedName>
</protein>
<dbReference type="SMART" id="SM01326">
    <property type="entry name" value="PTEN_C2"/>
    <property type="match status" value="1"/>
</dbReference>
<keyword evidence="1" id="KW-0378">Hydrolase</keyword>
<proteinExistence type="predicted"/>
<organism evidence="4">
    <name type="scientific">Sesamum angustifolium</name>
    <dbReference type="NCBI Taxonomy" id="2727405"/>
    <lineage>
        <taxon>Eukaryota</taxon>
        <taxon>Viridiplantae</taxon>
        <taxon>Streptophyta</taxon>
        <taxon>Embryophyta</taxon>
        <taxon>Tracheophyta</taxon>
        <taxon>Spermatophyta</taxon>
        <taxon>Magnoliopsida</taxon>
        <taxon>eudicotyledons</taxon>
        <taxon>Gunneridae</taxon>
        <taxon>Pentapetalae</taxon>
        <taxon>asterids</taxon>
        <taxon>lamiids</taxon>
        <taxon>Lamiales</taxon>
        <taxon>Pedaliaceae</taxon>
        <taxon>Sesamum</taxon>
    </lineage>
</organism>
<dbReference type="GO" id="GO:0004721">
    <property type="term" value="F:phosphoprotein phosphatase activity"/>
    <property type="evidence" value="ECO:0007669"/>
    <property type="project" value="UniProtKB-KW"/>
</dbReference>
<comment type="caution">
    <text evidence="4">The sequence shown here is derived from an EMBL/GenBank/DDBJ whole genome shotgun (WGS) entry which is preliminary data.</text>
</comment>
<dbReference type="InterPro" id="IPR014020">
    <property type="entry name" value="Tensin_C2-dom"/>
</dbReference>
<dbReference type="EMBL" id="JACGWK010000597">
    <property type="protein sequence ID" value="KAL0295790.1"/>
    <property type="molecule type" value="Genomic_DNA"/>
</dbReference>
<keyword evidence="1" id="KW-0904">Protein phosphatase</keyword>
<accession>A0AAW2JMM8</accession>
<dbReference type="Gene3D" id="2.60.40.1110">
    <property type="match status" value="2"/>
</dbReference>
<reference evidence="4" key="1">
    <citation type="submission" date="2020-06" db="EMBL/GenBank/DDBJ databases">
        <authorList>
            <person name="Li T."/>
            <person name="Hu X."/>
            <person name="Zhang T."/>
            <person name="Song X."/>
            <person name="Zhang H."/>
            <person name="Dai N."/>
            <person name="Sheng W."/>
            <person name="Hou X."/>
            <person name="Wei L."/>
        </authorList>
    </citation>
    <scope>NUCLEOTIDE SEQUENCE</scope>
    <source>
        <strain evidence="4">G01</strain>
        <tissue evidence="4">Leaf</tissue>
    </source>
</reference>
<dbReference type="PANTHER" id="PTHR45733:SF10">
    <property type="entry name" value="FORMIN-LIKE PROTEIN 15A-RELATED"/>
    <property type="match status" value="1"/>
</dbReference>
<evidence type="ECO:0000313" key="4">
    <source>
        <dbReference type="EMBL" id="KAL0295790.1"/>
    </source>
</evidence>
<feature type="region of interest" description="Disordered" evidence="2">
    <location>
        <begin position="372"/>
        <end position="448"/>
    </location>
</feature>
<feature type="compositionally biased region" description="Polar residues" evidence="2">
    <location>
        <begin position="419"/>
        <end position="428"/>
    </location>
</feature>
<dbReference type="SUPFAM" id="SSF52799">
    <property type="entry name" value="(Phosphotyrosine protein) phosphatases II"/>
    <property type="match status" value="1"/>
</dbReference>
<sequence length="448" mass="51327">MALFRRFFYRKPPDRLLEISERVYVFDCCFSTDVLDEDEYRTYMNGIVAQLQGHYPDAAFMVFNFKEGERRSQLSDVLSQYDMTVMDYPRQYEGCPLLPLEMIHHFLRSSESWLSLEGQQNVLLMHCERGGWPVLAFMLAGLLLYRKQYTGEQKTLEMVYKQAPRELLHLLSPLNPQPSQLRYLQYISRRNFGSDWPPSDTPLALDCIVLRLLPLYEGGRGCRPVVRVYGQDPSSKTSSRSSKLLFSSSKVKKNIRLYRQSYDPYSIYRSNVLELTRDEVDVLWDAKDQFSREFRAEVLFSDADSVQSAITTEEVASEDGNEAESISPEEFFEAEEIFSSAVDGQDDEGINRHEQKVQRNNNMMQNGDARLGSKFLIPDGASNGDTKSESAGMHDKSGEGEYKHSEDVPPLTKNIEKQGPQQKSTADNNKQKLDKGLSTASKKHQFPA</sequence>
<dbReference type="InterPro" id="IPR029021">
    <property type="entry name" value="Prot-tyrosine_phosphatase-like"/>
</dbReference>
<gene>
    <name evidence="4" type="ORF">Sangu_3184400</name>
</gene>
<dbReference type="PROSITE" id="PS51182">
    <property type="entry name" value="C2_TENSIN"/>
    <property type="match status" value="1"/>
</dbReference>
<dbReference type="InterPro" id="IPR051144">
    <property type="entry name" value="Formin_homology_domain"/>
</dbReference>
<name>A0AAW2JMM8_9LAMI</name>
<evidence type="ECO:0000256" key="1">
    <source>
        <dbReference type="ARBA" id="ARBA00022912"/>
    </source>
</evidence>
<feature type="compositionally biased region" description="Basic and acidic residues" evidence="2">
    <location>
        <begin position="386"/>
        <end position="407"/>
    </location>
</feature>